<dbReference type="PANTHER" id="PTHR33112">
    <property type="entry name" value="DOMAIN PROTEIN, PUTATIVE-RELATED"/>
    <property type="match status" value="1"/>
</dbReference>
<organism evidence="2 3">
    <name type="scientific">Cercophora newfieldiana</name>
    <dbReference type="NCBI Taxonomy" id="92897"/>
    <lineage>
        <taxon>Eukaryota</taxon>
        <taxon>Fungi</taxon>
        <taxon>Dikarya</taxon>
        <taxon>Ascomycota</taxon>
        <taxon>Pezizomycotina</taxon>
        <taxon>Sordariomycetes</taxon>
        <taxon>Sordariomycetidae</taxon>
        <taxon>Sordariales</taxon>
        <taxon>Lasiosphaeriaceae</taxon>
        <taxon>Cercophora</taxon>
    </lineage>
</organism>
<accession>A0AA40CQ28</accession>
<evidence type="ECO:0000259" key="1">
    <source>
        <dbReference type="Pfam" id="PF06985"/>
    </source>
</evidence>
<reference evidence="2" key="1">
    <citation type="submission" date="2023-06" db="EMBL/GenBank/DDBJ databases">
        <title>Genome-scale phylogeny and comparative genomics of the fungal order Sordariales.</title>
        <authorList>
            <consortium name="Lawrence Berkeley National Laboratory"/>
            <person name="Hensen N."/>
            <person name="Bonometti L."/>
            <person name="Westerberg I."/>
            <person name="Brannstrom I.O."/>
            <person name="Guillou S."/>
            <person name="Cros-Aarteil S."/>
            <person name="Calhoun S."/>
            <person name="Haridas S."/>
            <person name="Kuo A."/>
            <person name="Mondo S."/>
            <person name="Pangilinan J."/>
            <person name="Riley R."/>
            <person name="Labutti K."/>
            <person name="Andreopoulos B."/>
            <person name="Lipzen A."/>
            <person name="Chen C."/>
            <person name="Yanf M."/>
            <person name="Daum C."/>
            <person name="Ng V."/>
            <person name="Clum A."/>
            <person name="Steindorff A."/>
            <person name="Ohm R."/>
            <person name="Martin F."/>
            <person name="Silar P."/>
            <person name="Natvig D."/>
            <person name="Lalanne C."/>
            <person name="Gautier V."/>
            <person name="Ament-Velasquez S.L."/>
            <person name="Kruys A."/>
            <person name="Hutchinson M.I."/>
            <person name="Powell A.J."/>
            <person name="Barry K."/>
            <person name="Miller A.N."/>
            <person name="Grigoriev I.V."/>
            <person name="Debuchy R."/>
            <person name="Gladieux P."/>
            <person name="Thoren M.H."/>
            <person name="Johannesson H."/>
        </authorList>
    </citation>
    <scope>NUCLEOTIDE SEQUENCE</scope>
    <source>
        <strain evidence="2">SMH2532-1</strain>
    </source>
</reference>
<dbReference type="AlphaFoldDB" id="A0AA40CQ28"/>
<evidence type="ECO:0000313" key="2">
    <source>
        <dbReference type="EMBL" id="KAK0645458.1"/>
    </source>
</evidence>
<dbReference type="Pfam" id="PF06985">
    <property type="entry name" value="HET"/>
    <property type="match status" value="1"/>
</dbReference>
<dbReference type="Proteomes" id="UP001174936">
    <property type="component" value="Unassembled WGS sequence"/>
</dbReference>
<comment type="caution">
    <text evidence="2">The sequence shown here is derived from an EMBL/GenBank/DDBJ whole genome shotgun (WGS) entry which is preliminary data.</text>
</comment>
<name>A0AA40CQ28_9PEZI</name>
<keyword evidence="3" id="KW-1185">Reference proteome</keyword>
<feature type="domain" description="Heterokaryon incompatibility" evidence="1">
    <location>
        <begin position="174"/>
        <end position="320"/>
    </location>
</feature>
<dbReference type="InterPro" id="IPR010730">
    <property type="entry name" value="HET"/>
</dbReference>
<sequence>MASKEPLCKYCSRATFTPQGLRIGGLLDFQQHWTFGWVQQSSCPFCALLKRVAGRAGLGGPWKEEDPLELVWLENQTGLRIMFNTIDSPWIAFGQPSNTGHSVPGQHILRPQIDAEINIRWIQGWLEQCRDKAHECCAFQPTRLAALPGLKVLRLIDVRSHRLQLLETIGCPPYVSLSYVWGLVPTPKLTKANRLALMQLGGIAALEGSLPRTIGDAILLVRHLGFQYLWVDSLCLLQDDPDDLQRGVNVMDQIYELAQLTIVAACGRDANSGLPGLRPGIREKQIQLVELQGAHLGIYYDLDSLMQQSHYQTRAWTLQEYLLSRRRLCFVDNKVFFHCRCSEYSERFFDSLEPQRPGNLSGPLHTALEKKDLEGYGALVYHYSRRAITNNSDALRAMAGLTRRFSESLGYPIFYGLPTGVFDAAILFRGEAPLGRRVGFPSYSWAGWIGPLEWAAYTSYDAPTLYSVATLRPWLDKRTWIVWYTRSPSGTYDPIWDPTIISSATVDFQSYGKRSLFSCPKLSFPTTETVPRQIPPEKIKLPIDYHLLQFWTVSCFFKIEATTMSLIGSNDRVCGTIRFDESEQISLLKPNALPREVILLSESQKSCPSAGYEDPNHPERWGFYNIMLLEWVGSDTVAERRGIGTLFKDSITEGFPPGPIWKEILLG</sequence>
<gene>
    <name evidence="2" type="ORF">B0T16DRAFT_457489</name>
</gene>
<protein>
    <submittedName>
        <fullName evidence="2">Heterokaryon incompatibility protein-domain-containing protein</fullName>
    </submittedName>
</protein>
<dbReference type="PANTHER" id="PTHR33112:SF16">
    <property type="entry name" value="HETEROKARYON INCOMPATIBILITY DOMAIN-CONTAINING PROTEIN"/>
    <property type="match status" value="1"/>
</dbReference>
<proteinExistence type="predicted"/>
<dbReference type="EMBL" id="JAULSV010000004">
    <property type="protein sequence ID" value="KAK0645458.1"/>
    <property type="molecule type" value="Genomic_DNA"/>
</dbReference>
<evidence type="ECO:0000313" key="3">
    <source>
        <dbReference type="Proteomes" id="UP001174936"/>
    </source>
</evidence>